<keyword evidence="2" id="KW-1133">Transmembrane helix</keyword>
<feature type="chain" id="PRO_5002355003" description="Leucine-rich repeat-containing N-terminal plant-type domain-containing protein" evidence="3">
    <location>
        <begin position="26"/>
        <end position="174"/>
    </location>
</feature>
<feature type="transmembrane region" description="Helical" evidence="2">
    <location>
        <begin position="85"/>
        <end position="105"/>
    </location>
</feature>
<organism evidence="4">
    <name type="scientific">Oryza glumipatula</name>
    <dbReference type="NCBI Taxonomy" id="40148"/>
    <lineage>
        <taxon>Eukaryota</taxon>
        <taxon>Viridiplantae</taxon>
        <taxon>Streptophyta</taxon>
        <taxon>Embryophyta</taxon>
        <taxon>Tracheophyta</taxon>
        <taxon>Spermatophyta</taxon>
        <taxon>Magnoliopsida</taxon>
        <taxon>Liliopsida</taxon>
        <taxon>Poales</taxon>
        <taxon>Poaceae</taxon>
        <taxon>BOP clade</taxon>
        <taxon>Oryzoideae</taxon>
        <taxon>Oryzeae</taxon>
        <taxon>Oryzinae</taxon>
        <taxon>Oryza</taxon>
    </lineage>
</organism>
<dbReference type="Gramene" id="OGLUM12G08100.1">
    <property type="protein sequence ID" value="OGLUM12G08100.1"/>
    <property type="gene ID" value="OGLUM12G08100"/>
</dbReference>
<evidence type="ECO:0000256" key="2">
    <source>
        <dbReference type="SAM" id="Phobius"/>
    </source>
</evidence>
<protein>
    <recommendedName>
        <fullName evidence="6">Leucine-rich repeat-containing N-terminal plant-type domain-containing protein</fullName>
    </recommendedName>
</protein>
<dbReference type="AlphaFoldDB" id="A0A0E0BQP9"/>
<sequence length="174" mass="19478">MTDVSRRHSPLLLSLFALLDVLVLAQGPPDPVERGGRSSGLSDEVREEKEGEGRLSHGCHEDRLCYWNEGLLDLLLPRATADFSLIMNISGMANSSLNIFLMFMIPNTMKGWLTILTLEGLPTCKIDLIDKKSTSHFQWLNALKSQESVLVSIICSLYVLCTFHTVFIKNLDKI</sequence>
<keyword evidence="3" id="KW-0732">Signal</keyword>
<evidence type="ECO:0000313" key="4">
    <source>
        <dbReference type="EnsemblPlants" id="OGLUM12G08100.1"/>
    </source>
</evidence>
<keyword evidence="2" id="KW-0812">Transmembrane</keyword>
<reference evidence="4" key="1">
    <citation type="submission" date="2015-04" db="UniProtKB">
        <authorList>
            <consortium name="EnsemblPlants"/>
        </authorList>
    </citation>
    <scope>IDENTIFICATION</scope>
</reference>
<proteinExistence type="predicted"/>
<feature type="compositionally biased region" description="Basic and acidic residues" evidence="1">
    <location>
        <begin position="43"/>
        <end position="54"/>
    </location>
</feature>
<keyword evidence="5" id="KW-1185">Reference proteome</keyword>
<reference evidence="4" key="2">
    <citation type="submission" date="2018-05" db="EMBL/GenBank/DDBJ databases">
        <title>OgluRS3 (Oryza glumaepatula Reference Sequence Version 3).</title>
        <authorList>
            <person name="Zhang J."/>
            <person name="Kudrna D."/>
            <person name="Lee S."/>
            <person name="Talag J."/>
            <person name="Welchert J."/>
            <person name="Wing R.A."/>
        </authorList>
    </citation>
    <scope>NUCLEOTIDE SEQUENCE [LARGE SCALE GENOMIC DNA]</scope>
</reference>
<feature type="region of interest" description="Disordered" evidence="1">
    <location>
        <begin position="30"/>
        <end position="54"/>
    </location>
</feature>
<evidence type="ECO:0000256" key="1">
    <source>
        <dbReference type="SAM" id="MobiDB-lite"/>
    </source>
</evidence>
<dbReference type="Proteomes" id="UP000026961">
    <property type="component" value="Chromosome 12"/>
</dbReference>
<keyword evidence="2" id="KW-0472">Membrane</keyword>
<name>A0A0E0BQP9_9ORYZ</name>
<feature type="transmembrane region" description="Helical" evidence="2">
    <location>
        <begin position="149"/>
        <end position="168"/>
    </location>
</feature>
<evidence type="ECO:0000313" key="5">
    <source>
        <dbReference type="Proteomes" id="UP000026961"/>
    </source>
</evidence>
<accession>A0A0E0BQP9</accession>
<feature type="signal peptide" evidence="3">
    <location>
        <begin position="1"/>
        <end position="25"/>
    </location>
</feature>
<evidence type="ECO:0008006" key="6">
    <source>
        <dbReference type="Google" id="ProtNLM"/>
    </source>
</evidence>
<dbReference type="HOGENOM" id="CLU_1542452_0_0_1"/>
<dbReference type="EnsemblPlants" id="OGLUM12G08100.1">
    <property type="protein sequence ID" value="OGLUM12G08100.1"/>
    <property type="gene ID" value="OGLUM12G08100"/>
</dbReference>
<evidence type="ECO:0000256" key="3">
    <source>
        <dbReference type="SAM" id="SignalP"/>
    </source>
</evidence>